<reference evidence="2" key="1">
    <citation type="journal article" date="2019" name="bioRxiv">
        <title>The Genome of the Zebra Mussel, Dreissena polymorpha: A Resource for Invasive Species Research.</title>
        <authorList>
            <person name="McCartney M.A."/>
            <person name="Auch B."/>
            <person name="Kono T."/>
            <person name="Mallez S."/>
            <person name="Zhang Y."/>
            <person name="Obille A."/>
            <person name="Becker A."/>
            <person name="Abrahante J.E."/>
            <person name="Garbe J."/>
            <person name="Badalamenti J.P."/>
            <person name="Herman A."/>
            <person name="Mangelson H."/>
            <person name="Liachko I."/>
            <person name="Sullivan S."/>
            <person name="Sone E.D."/>
            <person name="Koren S."/>
            <person name="Silverstein K.A.T."/>
            <person name="Beckman K.B."/>
            <person name="Gohl D.M."/>
        </authorList>
    </citation>
    <scope>NUCLEOTIDE SEQUENCE</scope>
    <source>
        <strain evidence="2">Duluth1</strain>
        <tissue evidence="2">Whole animal</tissue>
    </source>
</reference>
<dbReference type="AlphaFoldDB" id="A0A9D4HY46"/>
<dbReference type="Proteomes" id="UP000828390">
    <property type="component" value="Unassembled WGS sequence"/>
</dbReference>
<feature type="region of interest" description="Disordered" evidence="1">
    <location>
        <begin position="1"/>
        <end position="21"/>
    </location>
</feature>
<keyword evidence="3" id="KW-1185">Reference proteome</keyword>
<organism evidence="2 3">
    <name type="scientific">Dreissena polymorpha</name>
    <name type="common">Zebra mussel</name>
    <name type="synonym">Mytilus polymorpha</name>
    <dbReference type="NCBI Taxonomy" id="45954"/>
    <lineage>
        <taxon>Eukaryota</taxon>
        <taxon>Metazoa</taxon>
        <taxon>Spiralia</taxon>
        <taxon>Lophotrochozoa</taxon>
        <taxon>Mollusca</taxon>
        <taxon>Bivalvia</taxon>
        <taxon>Autobranchia</taxon>
        <taxon>Heteroconchia</taxon>
        <taxon>Euheterodonta</taxon>
        <taxon>Imparidentia</taxon>
        <taxon>Neoheterodontei</taxon>
        <taxon>Myida</taxon>
        <taxon>Dreissenoidea</taxon>
        <taxon>Dreissenidae</taxon>
        <taxon>Dreissena</taxon>
    </lineage>
</organism>
<evidence type="ECO:0000256" key="1">
    <source>
        <dbReference type="SAM" id="MobiDB-lite"/>
    </source>
</evidence>
<gene>
    <name evidence="2" type="ORF">DPMN_043639</name>
</gene>
<dbReference type="EMBL" id="JAIWYP010000011">
    <property type="protein sequence ID" value="KAH3737063.1"/>
    <property type="molecule type" value="Genomic_DNA"/>
</dbReference>
<feature type="compositionally biased region" description="Polar residues" evidence="1">
    <location>
        <begin position="56"/>
        <end position="90"/>
    </location>
</feature>
<reference evidence="2" key="2">
    <citation type="submission" date="2020-11" db="EMBL/GenBank/DDBJ databases">
        <authorList>
            <person name="McCartney M.A."/>
            <person name="Auch B."/>
            <person name="Kono T."/>
            <person name="Mallez S."/>
            <person name="Becker A."/>
            <person name="Gohl D.M."/>
            <person name="Silverstein K.A.T."/>
            <person name="Koren S."/>
            <person name="Bechman K.B."/>
            <person name="Herman A."/>
            <person name="Abrahante J.E."/>
            <person name="Garbe J."/>
        </authorList>
    </citation>
    <scope>NUCLEOTIDE SEQUENCE</scope>
    <source>
        <strain evidence="2">Duluth1</strain>
        <tissue evidence="2">Whole animal</tissue>
    </source>
</reference>
<comment type="caution">
    <text evidence="2">The sequence shown here is derived from an EMBL/GenBank/DDBJ whole genome shotgun (WGS) entry which is preliminary data.</text>
</comment>
<protein>
    <submittedName>
        <fullName evidence="2">Uncharacterized protein</fullName>
    </submittedName>
</protein>
<proteinExistence type="predicted"/>
<evidence type="ECO:0000313" key="2">
    <source>
        <dbReference type="EMBL" id="KAH3737063.1"/>
    </source>
</evidence>
<name>A0A9D4HY46_DREPO</name>
<accession>A0A9D4HY46</accession>
<sequence length="120" mass="13450">MGSEQSAFDRRTRLIPLSGSQTVHVSVSQATEFTQDTLVDSNHPKLTHVNSRRPKSTQVDPSRPKSTQVNPSRPKSTQVNPSRPKSTQVNPIIRKMYLFEHSIFQLKRGIGGHVFSILTT</sequence>
<evidence type="ECO:0000313" key="3">
    <source>
        <dbReference type="Proteomes" id="UP000828390"/>
    </source>
</evidence>
<feature type="region of interest" description="Disordered" evidence="1">
    <location>
        <begin position="35"/>
        <end position="90"/>
    </location>
</feature>